<proteinExistence type="predicted"/>
<keyword evidence="1" id="KW-0472">Membrane</keyword>
<dbReference type="AlphaFoldDB" id="A0A078M7B5"/>
<protein>
    <recommendedName>
        <fullName evidence="2">DUF418 domain-containing protein</fullName>
    </recommendedName>
</protein>
<reference evidence="3" key="1">
    <citation type="submission" date="2014-07" db="EMBL/GenBank/DDBJ databases">
        <authorList>
            <person name="Urmite Genomes Urmite Genomes"/>
        </authorList>
    </citation>
    <scope>NUCLEOTIDE SEQUENCE</scope>
    <source>
        <strain evidence="3">13S34_air</strain>
    </source>
</reference>
<feature type="transmembrane region" description="Helical" evidence="1">
    <location>
        <begin position="61"/>
        <end position="80"/>
    </location>
</feature>
<organism evidence="3">
    <name type="scientific">Metalysinibacillus saudimassiliensis</name>
    <dbReference type="NCBI Taxonomy" id="1461583"/>
    <lineage>
        <taxon>Bacteria</taxon>
        <taxon>Bacillati</taxon>
        <taxon>Bacillota</taxon>
        <taxon>Bacilli</taxon>
        <taxon>Bacillales</taxon>
        <taxon>Caryophanaceae</taxon>
        <taxon>Metalysinibacillus</taxon>
    </lineage>
</organism>
<dbReference type="HOGENOM" id="CLU_039610_0_0_9"/>
<dbReference type="InterPro" id="IPR052529">
    <property type="entry name" value="Bact_Transport_Assoc"/>
</dbReference>
<evidence type="ECO:0000256" key="1">
    <source>
        <dbReference type="SAM" id="Phobius"/>
    </source>
</evidence>
<feature type="transmembrane region" description="Helical" evidence="1">
    <location>
        <begin position="169"/>
        <end position="187"/>
    </location>
</feature>
<sequence length="384" mass="43652">MELTPTPKKERNKTLDVLRGFSLLGIVIANLLAFNLPLPHIDLGSWFTLPSDIKWHQLIDIYVQGSFYPLFAMLFGYGVAMQWQKAVAKGEPFWATGTRRMLGLFIIGALHALLIWWGDILMMYAVFGTLLLFFLRMRPFLLFFLAFAWNAIIQLFMLVFSSHELVDDVYYSNIVGIGEALAAYGTGTWKEIFSQRMVDLAVQNDMMMWFMALFTIFPYMLIGVAASKLQLIERAAHFKWLWIGLAVTTFPIGIYLKNLPILQDRTFFLEYIKTYVGGPLTAIGYAAIIVSLCLLPVMAKLLTPFATVGRVSLSTYIGQSIILSVLFYGFGFGLYGKINVQSGVLIAVTIFIVQVVLADLWLRKFNQGPLEALWRKFTYFKLRV</sequence>
<accession>A0A078M7B5</accession>
<name>A0A078M7B5_9BACL</name>
<dbReference type="PANTHER" id="PTHR30590:SF2">
    <property type="entry name" value="INNER MEMBRANE PROTEIN"/>
    <property type="match status" value="1"/>
</dbReference>
<evidence type="ECO:0000259" key="2">
    <source>
        <dbReference type="Pfam" id="PF04235"/>
    </source>
</evidence>
<feature type="transmembrane region" description="Helical" evidence="1">
    <location>
        <begin position="238"/>
        <end position="256"/>
    </location>
</feature>
<feature type="transmembrane region" description="Helical" evidence="1">
    <location>
        <begin position="140"/>
        <end position="160"/>
    </location>
</feature>
<keyword evidence="1" id="KW-1133">Transmembrane helix</keyword>
<feature type="transmembrane region" description="Helical" evidence="1">
    <location>
        <begin position="207"/>
        <end position="226"/>
    </location>
</feature>
<gene>
    <name evidence="3" type="ORF">BN1050_01160</name>
</gene>
<keyword evidence="1" id="KW-0812">Transmembrane</keyword>
<feature type="transmembrane region" description="Helical" evidence="1">
    <location>
        <begin position="21"/>
        <end position="41"/>
    </location>
</feature>
<feature type="domain" description="DUF418" evidence="2">
    <location>
        <begin position="228"/>
        <end position="381"/>
    </location>
</feature>
<dbReference type="PATRIC" id="fig|1461583.4.peg.1120"/>
<feature type="transmembrane region" description="Helical" evidence="1">
    <location>
        <begin position="276"/>
        <end position="299"/>
    </location>
</feature>
<dbReference type="PANTHER" id="PTHR30590">
    <property type="entry name" value="INNER MEMBRANE PROTEIN"/>
    <property type="match status" value="1"/>
</dbReference>
<dbReference type="EMBL" id="LN483074">
    <property type="protein sequence ID" value="CEA02179.1"/>
    <property type="molecule type" value="Genomic_DNA"/>
</dbReference>
<dbReference type="Pfam" id="PF04235">
    <property type="entry name" value="DUF418"/>
    <property type="match status" value="1"/>
</dbReference>
<dbReference type="InterPro" id="IPR007349">
    <property type="entry name" value="DUF418"/>
</dbReference>
<feature type="transmembrane region" description="Helical" evidence="1">
    <location>
        <begin position="342"/>
        <end position="362"/>
    </location>
</feature>
<evidence type="ECO:0000313" key="3">
    <source>
        <dbReference type="EMBL" id="CEA02179.1"/>
    </source>
</evidence>
<feature type="transmembrane region" description="Helical" evidence="1">
    <location>
        <begin position="311"/>
        <end position="330"/>
    </location>
</feature>
<feature type="transmembrane region" description="Helical" evidence="1">
    <location>
        <begin position="101"/>
        <end position="134"/>
    </location>
</feature>